<keyword evidence="10" id="KW-0067">ATP-binding</keyword>
<dbReference type="InterPro" id="IPR036097">
    <property type="entry name" value="HisK_dim/P_sf"/>
</dbReference>
<comment type="caution">
    <text evidence="17">The sequence shown here is derived from an EMBL/GenBank/DDBJ whole genome shotgun (WGS) entry which is preliminary data.</text>
</comment>
<feature type="domain" description="HAMP" evidence="16">
    <location>
        <begin position="189"/>
        <end position="241"/>
    </location>
</feature>
<evidence type="ECO:0000313" key="18">
    <source>
        <dbReference type="Proteomes" id="UP000276128"/>
    </source>
</evidence>
<evidence type="ECO:0000256" key="13">
    <source>
        <dbReference type="ARBA" id="ARBA00023136"/>
    </source>
</evidence>
<keyword evidence="9 17" id="KW-0418">Kinase</keyword>
<evidence type="ECO:0000256" key="4">
    <source>
        <dbReference type="ARBA" id="ARBA00022475"/>
    </source>
</evidence>
<dbReference type="Pfam" id="PF00512">
    <property type="entry name" value="HisKA"/>
    <property type="match status" value="1"/>
</dbReference>
<dbReference type="Gene3D" id="1.10.287.130">
    <property type="match status" value="1"/>
</dbReference>
<evidence type="ECO:0000256" key="10">
    <source>
        <dbReference type="ARBA" id="ARBA00022840"/>
    </source>
</evidence>
<dbReference type="FunFam" id="3.30.565.10:FF:000006">
    <property type="entry name" value="Sensor histidine kinase WalK"/>
    <property type="match status" value="1"/>
</dbReference>
<dbReference type="InterPro" id="IPR003660">
    <property type="entry name" value="HAMP_dom"/>
</dbReference>
<dbReference type="PRINTS" id="PR00344">
    <property type="entry name" value="BCTRLSENSOR"/>
</dbReference>
<evidence type="ECO:0000313" key="17">
    <source>
        <dbReference type="EMBL" id="RTE11626.1"/>
    </source>
</evidence>
<keyword evidence="18" id="KW-1185">Reference proteome</keyword>
<evidence type="ECO:0000256" key="2">
    <source>
        <dbReference type="ARBA" id="ARBA00004651"/>
    </source>
</evidence>
<evidence type="ECO:0000256" key="12">
    <source>
        <dbReference type="ARBA" id="ARBA00023012"/>
    </source>
</evidence>
<dbReference type="EMBL" id="RXHU01000005">
    <property type="protein sequence ID" value="RTE11626.1"/>
    <property type="molecule type" value="Genomic_DNA"/>
</dbReference>
<keyword evidence="7 14" id="KW-0812">Transmembrane</keyword>
<dbReference type="Pfam" id="PF02518">
    <property type="entry name" value="HATPase_c"/>
    <property type="match status" value="1"/>
</dbReference>
<evidence type="ECO:0000259" key="15">
    <source>
        <dbReference type="PROSITE" id="PS50109"/>
    </source>
</evidence>
<keyword evidence="11 14" id="KW-1133">Transmembrane helix</keyword>
<dbReference type="SMART" id="SM00388">
    <property type="entry name" value="HisKA"/>
    <property type="match status" value="1"/>
</dbReference>
<keyword evidence="5" id="KW-0597">Phosphoprotein</keyword>
<dbReference type="EC" id="2.7.13.3" evidence="3"/>
<dbReference type="InterPro" id="IPR050398">
    <property type="entry name" value="HssS/ArlS-like"/>
</dbReference>
<sequence>MLNSFYRKMLFIYIAITLVSILAISSTISYTMKQKTYDRSEKLLLEKVEQVEELTADYFNNETPIKDFRKQIQALEKSSNVRVAVMKTPRANPERGMTIGEQPVRQVWLEKVLSGNPVTTRGIFAQNSSVKMLIVGRPVKQDNRVVGAIFLYTPLVNIQGTIQEINRAIYSAALVIALLAVAGLYFASRHFVKPIQRMSRTAEALATGDFGDRVPVRGKDEIASLAGSLNRMAGKLQKVEESRKQFLSEISHELRTPLTTIRASLQGIVDGVVEPQDAKEYIDVSLQETLRLSRLVEDLLELSSFEEKKVKLHLEEVDVPELAGLVVTQLTMKAKAKGIELHAASDGAYMTLADRDRLRQVLINLLDNAINHIPEGSHAGIHIRVLRQERWIEVWDKGPGIPAEKLPHLFDRFYKADESRNRNGAGLGLTICKHIVDAHGGSIQVESGPQAGTIFKIFLPKGIEA</sequence>
<dbReference type="PROSITE" id="PS50109">
    <property type="entry name" value="HIS_KIN"/>
    <property type="match status" value="1"/>
</dbReference>
<dbReference type="Proteomes" id="UP000276128">
    <property type="component" value="Unassembled WGS sequence"/>
</dbReference>
<dbReference type="AlphaFoldDB" id="A0A430JKW9"/>
<dbReference type="PANTHER" id="PTHR45528">
    <property type="entry name" value="SENSOR HISTIDINE KINASE CPXA"/>
    <property type="match status" value="1"/>
</dbReference>
<accession>A0A430JKW9</accession>
<dbReference type="CDD" id="cd06225">
    <property type="entry name" value="HAMP"/>
    <property type="match status" value="1"/>
</dbReference>
<evidence type="ECO:0000256" key="1">
    <source>
        <dbReference type="ARBA" id="ARBA00000085"/>
    </source>
</evidence>
<dbReference type="PROSITE" id="PS50885">
    <property type="entry name" value="HAMP"/>
    <property type="match status" value="1"/>
</dbReference>
<keyword evidence="12" id="KW-0902">Two-component regulatory system</keyword>
<gene>
    <name evidence="17" type="ORF">EJQ19_00975</name>
</gene>
<dbReference type="SUPFAM" id="SSF158472">
    <property type="entry name" value="HAMP domain-like"/>
    <property type="match status" value="1"/>
</dbReference>
<dbReference type="InterPro" id="IPR003661">
    <property type="entry name" value="HisK_dim/P_dom"/>
</dbReference>
<name>A0A430JKW9_9BACL</name>
<dbReference type="PANTHER" id="PTHR45528:SF1">
    <property type="entry name" value="SENSOR HISTIDINE KINASE CPXA"/>
    <property type="match status" value="1"/>
</dbReference>
<evidence type="ECO:0000256" key="11">
    <source>
        <dbReference type="ARBA" id="ARBA00022989"/>
    </source>
</evidence>
<dbReference type="CDD" id="cd00075">
    <property type="entry name" value="HATPase"/>
    <property type="match status" value="1"/>
</dbReference>
<dbReference type="Gene3D" id="6.10.340.10">
    <property type="match status" value="1"/>
</dbReference>
<feature type="transmembrane region" description="Helical" evidence="14">
    <location>
        <begin position="168"/>
        <end position="188"/>
    </location>
</feature>
<dbReference type="InterPro" id="IPR003594">
    <property type="entry name" value="HATPase_dom"/>
</dbReference>
<organism evidence="17 18">
    <name type="scientific">Paenibacillus whitsoniae</name>
    <dbReference type="NCBI Taxonomy" id="2496558"/>
    <lineage>
        <taxon>Bacteria</taxon>
        <taxon>Bacillati</taxon>
        <taxon>Bacillota</taxon>
        <taxon>Bacilli</taxon>
        <taxon>Bacillales</taxon>
        <taxon>Paenibacillaceae</taxon>
        <taxon>Paenibacillus</taxon>
    </lineage>
</organism>
<evidence type="ECO:0000256" key="6">
    <source>
        <dbReference type="ARBA" id="ARBA00022679"/>
    </source>
</evidence>
<dbReference type="InterPro" id="IPR004358">
    <property type="entry name" value="Sig_transdc_His_kin-like_C"/>
</dbReference>
<evidence type="ECO:0000256" key="5">
    <source>
        <dbReference type="ARBA" id="ARBA00022553"/>
    </source>
</evidence>
<evidence type="ECO:0000256" key="3">
    <source>
        <dbReference type="ARBA" id="ARBA00012438"/>
    </source>
</evidence>
<dbReference type="GO" id="GO:0000155">
    <property type="term" value="F:phosphorelay sensor kinase activity"/>
    <property type="evidence" value="ECO:0007669"/>
    <property type="project" value="InterPro"/>
</dbReference>
<proteinExistence type="predicted"/>
<dbReference type="FunFam" id="1.10.287.130:FF:000001">
    <property type="entry name" value="Two-component sensor histidine kinase"/>
    <property type="match status" value="1"/>
</dbReference>
<dbReference type="SUPFAM" id="SSF47384">
    <property type="entry name" value="Homodimeric domain of signal transducing histidine kinase"/>
    <property type="match status" value="1"/>
</dbReference>
<evidence type="ECO:0000256" key="9">
    <source>
        <dbReference type="ARBA" id="ARBA00022777"/>
    </source>
</evidence>
<reference evidence="17 18" key="1">
    <citation type="submission" date="2018-12" db="EMBL/GenBank/DDBJ databases">
        <title>Bacillus ochoae sp. nov., Paenibacillus whitsoniae sp. nov., Paenibacillus spiritus sp. nov. Isolated from the Mars Exploration Rover during spacecraft assembly.</title>
        <authorList>
            <person name="Seuylemezian A."/>
            <person name="Vaishampayan P."/>
        </authorList>
    </citation>
    <scope>NUCLEOTIDE SEQUENCE [LARGE SCALE GENOMIC DNA]</scope>
    <source>
        <strain evidence="17 18">MER 54</strain>
    </source>
</reference>
<dbReference type="InterPro" id="IPR036890">
    <property type="entry name" value="HATPase_C_sf"/>
</dbReference>
<dbReference type="InterPro" id="IPR005467">
    <property type="entry name" value="His_kinase_dom"/>
</dbReference>
<keyword evidence="13 14" id="KW-0472">Membrane</keyword>
<keyword evidence="4" id="KW-1003">Cell membrane</keyword>
<evidence type="ECO:0000256" key="8">
    <source>
        <dbReference type="ARBA" id="ARBA00022741"/>
    </source>
</evidence>
<dbReference type="OrthoDB" id="2359336at2"/>
<evidence type="ECO:0000259" key="16">
    <source>
        <dbReference type="PROSITE" id="PS50885"/>
    </source>
</evidence>
<evidence type="ECO:0000256" key="14">
    <source>
        <dbReference type="SAM" id="Phobius"/>
    </source>
</evidence>
<comment type="catalytic activity">
    <reaction evidence="1">
        <text>ATP + protein L-histidine = ADP + protein N-phospho-L-histidine.</text>
        <dbReference type="EC" id="2.7.13.3"/>
    </reaction>
</comment>
<dbReference type="Gene3D" id="3.30.565.10">
    <property type="entry name" value="Histidine kinase-like ATPase, C-terminal domain"/>
    <property type="match status" value="1"/>
</dbReference>
<comment type="subcellular location">
    <subcellularLocation>
        <location evidence="2">Cell membrane</location>
        <topology evidence="2">Multi-pass membrane protein</topology>
    </subcellularLocation>
</comment>
<dbReference type="SUPFAM" id="SSF55874">
    <property type="entry name" value="ATPase domain of HSP90 chaperone/DNA topoisomerase II/histidine kinase"/>
    <property type="match status" value="1"/>
</dbReference>
<dbReference type="CDD" id="cd00082">
    <property type="entry name" value="HisKA"/>
    <property type="match status" value="1"/>
</dbReference>
<dbReference type="Pfam" id="PF00672">
    <property type="entry name" value="HAMP"/>
    <property type="match status" value="1"/>
</dbReference>
<dbReference type="GO" id="GO:0005886">
    <property type="term" value="C:plasma membrane"/>
    <property type="evidence" value="ECO:0007669"/>
    <property type="project" value="UniProtKB-SubCell"/>
</dbReference>
<keyword evidence="8" id="KW-0547">Nucleotide-binding</keyword>
<dbReference type="SMART" id="SM00387">
    <property type="entry name" value="HATPase_c"/>
    <property type="match status" value="1"/>
</dbReference>
<feature type="transmembrane region" description="Helical" evidence="14">
    <location>
        <begin position="12"/>
        <end position="32"/>
    </location>
</feature>
<feature type="domain" description="Histidine kinase" evidence="15">
    <location>
        <begin position="249"/>
        <end position="463"/>
    </location>
</feature>
<dbReference type="GO" id="GO:0005524">
    <property type="term" value="F:ATP binding"/>
    <property type="evidence" value="ECO:0007669"/>
    <property type="project" value="UniProtKB-KW"/>
</dbReference>
<keyword evidence="6" id="KW-0808">Transferase</keyword>
<evidence type="ECO:0000256" key="7">
    <source>
        <dbReference type="ARBA" id="ARBA00022692"/>
    </source>
</evidence>
<dbReference type="SMART" id="SM00304">
    <property type="entry name" value="HAMP"/>
    <property type="match status" value="1"/>
</dbReference>
<dbReference type="RefSeq" id="WP_126139345.1">
    <property type="nucleotide sequence ID" value="NZ_RXHU01000005.1"/>
</dbReference>
<protein>
    <recommendedName>
        <fullName evidence="3">histidine kinase</fullName>
        <ecNumber evidence="3">2.7.13.3</ecNumber>
    </recommendedName>
</protein>